<reference evidence="12 13" key="1">
    <citation type="submission" date="2020-11" db="EMBL/GenBank/DDBJ databases">
        <title>Complete genome sequence for Salinimonas sp. strain G2-b.</title>
        <authorList>
            <person name="Park S.-J."/>
        </authorList>
    </citation>
    <scope>NUCLEOTIDE SEQUENCE [LARGE SCALE GENOMIC DNA]</scope>
    <source>
        <strain evidence="12 13">G2-b</strain>
    </source>
</reference>
<dbReference type="UniPathway" id="UPA00344"/>
<evidence type="ECO:0000256" key="5">
    <source>
        <dbReference type="ARBA" id="ARBA00023150"/>
    </source>
</evidence>
<dbReference type="AlphaFoldDB" id="A0A7S9HED4"/>
<dbReference type="Proteomes" id="UP000595095">
    <property type="component" value="Chromosome"/>
</dbReference>
<evidence type="ECO:0000256" key="8">
    <source>
        <dbReference type="ARBA" id="ARBA00030407"/>
    </source>
</evidence>
<evidence type="ECO:0000256" key="11">
    <source>
        <dbReference type="ARBA" id="ARBA00049878"/>
    </source>
</evidence>
<comment type="catalytic activity">
    <reaction evidence="11">
        <text>2 [molybdopterin-synthase sulfur-carrier protein]-C-terminal-Gly-aminoethanethioate + cyclic pyranopterin phosphate + H2O = molybdopterin + 2 [molybdopterin-synthase sulfur-carrier protein]-C-terminal Gly-Gly + 2 H(+)</text>
        <dbReference type="Rhea" id="RHEA:26333"/>
        <dbReference type="Rhea" id="RHEA-COMP:12202"/>
        <dbReference type="Rhea" id="RHEA-COMP:19907"/>
        <dbReference type="ChEBI" id="CHEBI:15377"/>
        <dbReference type="ChEBI" id="CHEBI:15378"/>
        <dbReference type="ChEBI" id="CHEBI:58698"/>
        <dbReference type="ChEBI" id="CHEBI:59648"/>
        <dbReference type="ChEBI" id="CHEBI:90778"/>
        <dbReference type="ChEBI" id="CHEBI:232372"/>
        <dbReference type="EC" id="2.8.1.12"/>
    </reaction>
</comment>
<organism evidence="12 13">
    <name type="scientific">Salinimonas marina</name>
    <dbReference type="NCBI Taxonomy" id="2785918"/>
    <lineage>
        <taxon>Bacteria</taxon>
        <taxon>Pseudomonadati</taxon>
        <taxon>Pseudomonadota</taxon>
        <taxon>Gammaproteobacteria</taxon>
        <taxon>Alteromonadales</taxon>
        <taxon>Alteromonadaceae</taxon>
        <taxon>Alteromonas/Salinimonas group</taxon>
        <taxon>Salinimonas</taxon>
    </lineage>
</organism>
<evidence type="ECO:0000256" key="2">
    <source>
        <dbReference type="ARBA" id="ARBA00005426"/>
    </source>
</evidence>
<dbReference type="RefSeq" id="WP_195811847.1">
    <property type="nucleotide sequence ID" value="NZ_CP064795.1"/>
</dbReference>
<evidence type="ECO:0000313" key="13">
    <source>
        <dbReference type="Proteomes" id="UP000595095"/>
    </source>
</evidence>
<name>A0A7S9HED4_9ALTE</name>
<comment type="similarity">
    <text evidence="2">Belongs to the MoaE family.</text>
</comment>
<evidence type="ECO:0000256" key="3">
    <source>
        <dbReference type="ARBA" id="ARBA00011950"/>
    </source>
</evidence>
<dbReference type="SUPFAM" id="SSF54690">
    <property type="entry name" value="Molybdopterin synthase subunit MoaE"/>
    <property type="match status" value="1"/>
</dbReference>
<dbReference type="Gene3D" id="3.90.1170.40">
    <property type="entry name" value="Molybdopterin biosynthesis MoaE subunit"/>
    <property type="match status" value="1"/>
</dbReference>
<dbReference type="EC" id="2.8.1.12" evidence="3"/>
<evidence type="ECO:0000256" key="6">
    <source>
        <dbReference type="ARBA" id="ARBA00026066"/>
    </source>
</evidence>
<evidence type="ECO:0000256" key="1">
    <source>
        <dbReference type="ARBA" id="ARBA00005046"/>
    </source>
</evidence>
<sequence length="156" mass="17037">MFAHICTQDFNQQALYDALLAQSHPMPGAIVTFTGLVRDFNASGAIDGMSLEHYPGMTEKAMLSLLEQASQRFGLAGAGAVHRVGKLANFEQIVWVGCSAAHRQDAFDAASFVMDTLKQAVPIWKQEYQQGQARWVAPKASDEQAAMAWLGSFTDK</sequence>
<protein>
    <recommendedName>
        <fullName evidence="4">Molybdopterin synthase catalytic subunit</fullName>
        <ecNumber evidence="3">2.8.1.12</ecNumber>
    </recommendedName>
    <alternativeName>
        <fullName evidence="9">MPT synthase subunit 2</fullName>
    </alternativeName>
    <alternativeName>
        <fullName evidence="7">Molybdenum cofactor biosynthesis protein E</fullName>
    </alternativeName>
    <alternativeName>
        <fullName evidence="8">Molybdopterin-converting factor large subunit</fullName>
    </alternativeName>
    <alternativeName>
        <fullName evidence="10">Molybdopterin-converting factor subunit 2</fullName>
    </alternativeName>
</protein>
<dbReference type="KEGG" id="smaa:IT774_06430"/>
<dbReference type="GO" id="GO:0030366">
    <property type="term" value="F:molybdopterin synthase activity"/>
    <property type="evidence" value="ECO:0007669"/>
    <property type="project" value="UniProtKB-EC"/>
</dbReference>
<comment type="pathway">
    <text evidence="1">Cofactor biosynthesis; molybdopterin biosynthesis.</text>
</comment>
<evidence type="ECO:0000256" key="9">
    <source>
        <dbReference type="ARBA" id="ARBA00030781"/>
    </source>
</evidence>
<gene>
    <name evidence="12" type="ORF">IT774_06430</name>
</gene>
<keyword evidence="13" id="KW-1185">Reference proteome</keyword>
<dbReference type="InterPro" id="IPR036563">
    <property type="entry name" value="MoaE_sf"/>
</dbReference>
<comment type="subunit">
    <text evidence="6">Heterotetramer of 2 MoaD subunits and 2 MoaE subunits. Also stable as homodimer. The enzyme changes between these two forms during catalysis.</text>
</comment>
<dbReference type="PANTHER" id="PTHR23404">
    <property type="entry name" value="MOLYBDOPTERIN SYNTHASE RELATED"/>
    <property type="match status" value="1"/>
</dbReference>
<dbReference type="GO" id="GO:0006777">
    <property type="term" value="P:Mo-molybdopterin cofactor biosynthetic process"/>
    <property type="evidence" value="ECO:0007669"/>
    <property type="project" value="UniProtKB-KW"/>
</dbReference>
<dbReference type="InterPro" id="IPR003448">
    <property type="entry name" value="Mopterin_biosynth_MoaE"/>
</dbReference>
<evidence type="ECO:0000256" key="4">
    <source>
        <dbReference type="ARBA" id="ARBA00013858"/>
    </source>
</evidence>
<accession>A0A7S9HED4</accession>
<dbReference type="CDD" id="cd00756">
    <property type="entry name" value="MoaE"/>
    <property type="match status" value="1"/>
</dbReference>
<evidence type="ECO:0000256" key="7">
    <source>
        <dbReference type="ARBA" id="ARBA00029745"/>
    </source>
</evidence>
<dbReference type="EMBL" id="CP064795">
    <property type="protein sequence ID" value="QPG06772.1"/>
    <property type="molecule type" value="Genomic_DNA"/>
</dbReference>
<dbReference type="Pfam" id="PF02391">
    <property type="entry name" value="MoaE"/>
    <property type="match status" value="1"/>
</dbReference>
<proteinExistence type="inferred from homology"/>
<evidence type="ECO:0000313" key="12">
    <source>
        <dbReference type="EMBL" id="QPG06772.1"/>
    </source>
</evidence>
<evidence type="ECO:0000256" key="10">
    <source>
        <dbReference type="ARBA" id="ARBA00032474"/>
    </source>
</evidence>
<keyword evidence="5" id="KW-0501">Molybdenum cofactor biosynthesis</keyword>